<dbReference type="PANTHER" id="PTHR46243:SF1">
    <property type="entry name" value="BIS(5'-ADENOSYL)-TRIPHOSPHATASE"/>
    <property type="match status" value="1"/>
</dbReference>
<keyword evidence="2" id="KW-1185">Reference proteome</keyword>
<evidence type="ECO:0000313" key="1">
    <source>
        <dbReference type="EMBL" id="KAG0591696.1"/>
    </source>
</evidence>
<dbReference type="AlphaFoldDB" id="A0A8T0J8W2"/>
<accession>A0A8T0J8W2</accession>
<reference evidence="1" key="1">
    <citation type="submission" date="2020-06" db="EMBL/GenBank/DDBJ databases">
        <title>WGS assembly of Ceratodon purpureus strain R40.</title>
        <authorList>
            <person name="Carey S.B."/>
            <person name="Jenkins J."/>
            <person name="Shu S."/>
            <person name="Lovell J.T."/>
            <person name="Sreedasyam A."/>
            <person name="Maumus F."/>
            <person name="Tiley G.P."/>
            <person name="Fernandez-Pozo N."/>
            <person name="Barry K."/>
            <person name="Chen C."/>
            <person name="Wang M."/>
            <person name="Lipzen A."/>
            <person name="Daum C."/>
            <person name="Saski C.A."/>
            <person name="Payton A.C."/>
            <person name="Mcbreen J.C."/>
            <person name="Conrad R.E."/>
            <person name="Kollar L.M."/>
            <person name="Olsson S."/>
            <person name="Huttunen S."/>
            <person name="Landis J.B."/>
            <person name="Wickett N.J."/>
            <person name="Johnson M.G."/>
            <person name="Rensing S.A."/>
            <person name="Grimwood J."/>
            <person name="Schmutz J."/>
            <person name="Mcdaniel S.F."/>
        </authorList>
    </citation>
    <scope>NUCLEOTIDE SEQUENCE</scope>
    <source>
        <strain evidence="1">R40</strain>
    </source>
</reference>
<evidence type="ECO:0008006" key="3">
    <source>
        <dbReference type="Google" id="ProtNLM"/>
    </source>
</evidence>
<comment type="caution">
    <text evidence="1">The sequence shown here is derived from an EMBL/GenBank/DDBJ whole genome shotgun (WGS) entry which is preliminary data.</text>
</comment>
<dbReference type="SUPFAM" id="SSF54197">
    <property type="entry name" value="HIT-like"/>
    <property type="match status" value="1"/>
</dbReference>
<dbReference type="OrthoDB" id="680339at2759"/>
<dbReference type="InterPro" id="IPR036265">
    <property type="entry name" value="HIT-like_sf"/>
</dbReference>
<dbReference type="Proteomes" id="UP000822688">
    <property type="component" value="Chromosome 1"/>
</dbReference>
<dbReference type="EMBL" id="CM026421">
    <property type="protein sequence ID" value="KAG0591696.1"/>
    <property type="molecule type" value="Genomic_DNA"/>
</dbReference>
<protein>
    <recommendedName>
        <fullName evidence="3">HIT domain-containing protein</fullName>
    </recommendedName>
</protein>
<organism evidence="1 2">
    <name type="scientific">Ceratodon purpureus</name>
    <name type="common">Fire moss</name>
    <name type="synonym">Dicranum purpureum</name>
    <dbReference type="NCBI Taxonomy" id="3225"/>
    <lineage>
        <taxon>Eukaryota</taxon>
        <taxon>Viridiplantae</taxon>
        <taxon>Streptophyta</taxon>
        <taxon>Embryophyta</taxon>
        <taxon>Bryophyta</taxon>
        <taxon>Bryophytina</taxon>
        <taxon>Bryopsida</taxon>
        <taxon>Dicranidae</taxon>
        <taxon>Pseudoditrichales</taxon>
        <taxon>Ditrichaceae</taxon>
        <taxon>Ceratodon</taxon>
    </lineage>
</organism>
<name>A0A8T0J8W2_CERPU</name>
<gene>
    <name evidence="1" type="ORF">KC19_1G194000</name>
</gene>
<proteinExistence type="predicted"/>
<dbReference type="InterPro" id="IPR051884">
    <property type="entry name" value="Bis(5'-adenosyl)-TPase_reg"/>
</dbReference>
<evidence type="ECO:0000313" key="2">
    <source>
        <dbReference type="Proteomes" id="UP000822688"/>
    </source>
</evidence>
<dbReference type="Gene3D" id="3.30.428.10">
    <property type="entry name" value="HIT-like"/>
    <property type="match status" value="1"/>
</dbReference>
<dbReference type="PANTHER" id="PTHR46243">
    <property type="entry name" value="BIS(5'-ADENOSYL)-TRIPHOSPHATASE"/>
    <property type="match status" value="1"/>
</dbReference>
<sequence length="148" mass="16397">MLRLSPFRRRLPSQIFQRPVLEVVRSVWRGSRSPCSSLLFGRDPFRACTNATGLILRGNLERPSRTLCSLVGSSKGRTKMAASDAPHEVSEQAEKTFYFGKFKIDPTEVILVTQHSYAFVNLKPVVPGHILYTGKKFSLVSSVGSGPS</sequence>